<keyword evidence="1" id="KW-0677">Repeat</keyword>
<dbReference type="CDD" id="cd00051">
    <property type="entry name" value="EFh"/>
    <property type="match status" value="2"/>
</dbReference>
<accession>A0A814X964</accession>
<dbReference type="InterPro" id="IPR002048">
    <property type="entry name" value="EF_hand_dom"/>
</dbReference>
<keyword evidence="2" id="KW-0106">Calcium</keyword>
<feature type="domain" description="EF-hand" evidence="3">
    <location>
        <begin position="81"/>
        <end position="116"/>
    </location>
</feature>
<dbReference type="PANTHER" id="PTHR23048:SF0">
    <property type="entry name" value="CALMODULIN LIKE 3"/>
    <property type="match status" value="1"/>
</dbReference>
<dbReference type="FunFam" id="1.10.238.10:FF:000527">
    <property type="entry name" value="Calmodulin-3"/>
    <property type="match status" value="1"/>
</dbReference>
<dbReference type="PROSITE" id="PS00018">
    <property type="entry name" value="EF_HAND_1"/>
    <property type="match status" value="3"/>
</dbReference>
<evidence type="ECO:0000256" key="1">
    <source>
        <dbReference type="ARBA" id="ARBA00022737"/>
    </source>
</evidence>
<dbReference type="Gene3D" id="1.10.238.10">
    <property type="entry name" value="EF-hand"/>
    <property type="match status" value="2"/>
</dbReference>
<evidence type="ECO:0000313" key="7">
    <source>
        <dbReference type="EMBL" id="CAF3657889.1"/>
    </source>
</evidence>
<evidence type="ECO:0000313" key="8">
    <source>
        <dbReference type="Proteomes" id="UP000663870"/>
    </source>
</evidence>
<dbReference type="EMBL" id="CAJOBE010000550">
    <property type="protein sequence ID" value="CAF3657889.1"/>
    <property type="molecule type" value="Genomic_DNA"/>
</dbReference>
<feature type="domain" description="EF-hand" evidence="3">
    <location>
        <begin position="8"/>
        <end position="43"/>
    </location>
</feature>
<dbReference type="PROSITE" id="PS50222">
    <property type="entry name" value="EF_HAND_2"/>
    <property type="match status" value="3"/>
</dbReference>
<dbReference type="GO" id="GO:0016460">
    <property type="term" value="C:myosin II complex"/>
    <property type="evidence" value="ECO:0007669"/>
    <property type="project" value="TreeGrafter"/>
</dbReference>
<dbReference type="Proteomes" id="UP000663854">
    <property type="component" value="Unassembled WGS sequence"/>
</dbReference>
<dbReference type="InterPro" id="IPR050230">
    <property type="entry name" value="CALM/Myosin/TropC-like"/>
</dbReference>
<reference evidence="5" key="1">
    <citation type="submission" date="2021-02" db="EMBL/GenBank/DDBJ databases">
        <authorList>
            <person name="Nowell W R."/>
        </authorList>
    </citation>
    <scope>NUCLEOTIDE SEQUENCE</scope>
</reference>
<dbReference type="Proteomes" id="UP000663823">
    <property type="component" value="Unassembled WGS sequence"/>
</dbReference>
<evidence type="ECO:0000313" key="6">
    <source>
        <dbReference type="EMBL" id="CAF3572159.1"/>
    </source>
</evidence>
<evidence type="ECO:0000259" key="3">
    <source>
        <dbReference type="PROSITE" id="PS50222"/>
    </source>
</evidence>
<evidence type="ECO:0000313" key="4">
    <source>
        <dbReference type="EMBL" id="CAF0907943.1"/>
    </source>
</evidence>
<keyword evidence="8" id="KW-1185">Reference proteome</keyword>
<dbReference type="PANTHER" id="PTHR23048">
    <property type="entry name" value="MYOSIN LIGHT CHAIN 1, 3"/>
    <property type="match status" value="1"/>
</dbReference>
<organism evidence="5 8">
    <name type="scientific">Rotaria sordida</name>
    <dbReference type="NCBI Taxonomy" id="392033"/>
    <lineage>
        <taxon>Eukaryota</taxon>
        <taxon>Metazoa</taxon>
        <taxon>Spiralia</taxon>
        <taxon>Gnathifera</taxon>
        <taxon>Rotifera</taxon>
        <taxon>Eurotatoria</taxon>
        <taxon>Bdelloidea</taxon>
        <taxon>Philodinida</taxon>
        <taxon>Philodinidae</taxon>
        <taxon>Rotaria</taxon>
    </lineage>
</organism>
<proteinExistence type="predicted"/>
<gene>
    <name evidence="7" type="ORF">FNK824_LOCUS6372</name>
    <name evidence="5" type="ORF">JXQ802_LOCUS25022</name>
    <name evidence="6" type="ORF">OTI717_LOCUS5364</name>
    <name evidence="4" type="ORF">PYM288_LOCUS9862</name>
</gene>
<evidence type="ECO:0000313" key="5">
    <source>
        <dbReference type="EMBL" id="CAF1212659.1"/>
    </source>
</evidence>
<dbReference type="Proteomes" id="UP000663874">
    <property type="component" value="Unassembled WGS sequence"/>
</dbReference>
<dbReference type="SUPFAM" id="SSF47473">
    <property type="entry name" value="EF-hand"/>
    <property type="match status" value="1"/>
</dbReference>
<sequence>MADQLTEEQIAEFKEAFSLFDKDGDGTITTKELGTVMRSLGQNPTEAELQDMINEVDADGNGTIDFPEFLTMMARKMKDTDSEEEIREAFRVFDKDGNGFISAAELRHVMTNLGEKLTDEEVDEMIREADIDGDGQEKTDNSVSNETNDAPLRSIIETPLTYSLINGIFQQQNNDGSFPPTTQVGELFNVNFEQIKHDLNSKGLDSSISDEIYRLISTASILFYFLYHSQKTNFPVDLDTIKQFVSKARSELEDLSSKEDPIMQTYIDNGELAVKYVIETREKYAHICKQINLPETTWETYIQRLMGLDKPQQ</sequence>
<dbReference type="InterPro" id="IPR011992">
    <property type="entry name" value="EF-hand-dom_pair"/>
</dbReference>
<dbReference type="EMBL" id="CAJOAX010000346">
    <property type="protein sequence ID" value="CAF3572159.1"/>
    <property type="molecule type" value="Genomic_DNA"/>
</dbReference>
<dbReference type="AlphaFoldDB" id="A0A814X964"/>
<dbReference type="GO" id="GO:0005509">
    <property type="term" value="F:calcium ion binding"/>
    <property type="evidence" value="ECO:0007669"/>
    <property type="project" value="InterPro"/>
</dbReference>
<protein>
    <recommendedName>
        <fullName evidence="3">EF-hand domain-containing protein</fullName>
    </recommendedName>
</protein>
<dbReference type="Proteomes" id="UP000663870">
    <property type="component" value="Unassembled WGS sequence"/>
</dbReference>
<dbReference type="InterPro" id="IPR018247">
    <property type="entry name" value="EF_Hand_1_Ca_BS"/>
</dbReference>
<feature type="domain" description="EF-hand" evidence="3">
    <location>
        <begin position="44"/>
        <end position="79"/>
    </location>
</feature>
<evidence type="ECO:0000256" key="2">
    <source>
        <dbReference type="ARBA" id="ARBA00022837"/>
    </source>
</evidence>
<dbReference type="SMART" id="SM00054">
    <property type="entry name" value="EFh"/>
    <property type="match status" value="4"/>
</dbReference>
<dbReference type="EMBL" id="CAJNOL010000829">
    <property type="protein sequence ID" value="CAF1212659.1"/>
    <property type="molecule type" value="Genomic_DNA"/>
</dbReference>
<dbReference type="EMBL" id="CAJNOH010000148">
    <property type="protein sequence ID" value="CAF0907943.1"/>
    <property type="molecule type" value="Genomic_DNA"/>
</dbReference>
<comment type="caution">
    <text evidence="5">The sequence shown here is derived from an EMBL/GenBank/DDBJ whole genome shotgun (WGS) entry which is preliminary data.</text>
</comment>
<dbReference type="Pfam" id="PF13499">
    <property type="entry name" value="EF-hand_7"/>
    <property type="match status" value="2"/>
</dbReference>
<name>A0A814X964_9BILA</name>